<dbReference type="SUPFAM" id="SSF55073">
    <property type="entry name" value="Nucleotide cyclase"/>
    <property type="match status" value="1"/>
</dbReference>
<dbReference type="Pfam" id="PF00072">
    <property type="entry name" value="Response_reg"/>
    <property type="match status" value="1"/>
</dbReference>
<evidence type="ECO:0000313" key="6">
    <source>
        <dbReference type="Proteomes" id="UP001139447"/>
    </source>
</evidence>
<organism evidence="5 6">
    <name type="scientific">Variovorax terrae</name>
    <dbReference type="NCBI Taxonomy" id="2923278"/>
    <lineage>
        <taxon>Bacteria</taxon>
        <taxon>Pseudomonadati</taxon>
        <taxon>Pseudomonadota</taxon>
        <taxon>Betaproteobacteria</taxon>
        <taxon>Burkholderiales</taxon>
        <taxon>Comamonadaceae</taxon>
        <taxon>Variovorax</taxon>
    </lineage>
</organism>
<dbReference type="InterPro" id="IPR011006">
    <property type="entry name" value="CheY-like_superfamily"/>
</dbReference>
<dbReference type="PANTHER" id="PTHR44591:SF3">
    <property type="entry name" value="RESPONSE REGULATORY DOMAIN-CONTAINING PROTEIN"/>
    <property type="match status" value="1"/>
</dbReference>
<dbReference type="CDD" id="cd17574">
    <property type="entry name" value="REC_OmpR"/>
    <property type="match status" value="1"/>
</dbReference>
<evidence type="ECO:0000313" key="5">
    <source>
        <dbReference type="EMBL" id="MCJ0761703.1"/>
    </source>
</evidence>
<feature type="domain" description="Guanylate cyclase" evidence="4">
    <location>
        <begin position="180"/>
        <end position="321"/>
    </location>
</feature>
<dbReference type="Proteomes" id="UP001139447">
    <property type="component" value="Unassembled WGS sequence"/>
</dbReference>
<keyword evidence="1 2" id="KW-0597">Phosphoprotein</keyword>
<feature type="domain" description="Response regulatory" evidence="3">
    <location>
        <begin position="3"/>
        <end position="119"/>
    </location>
</feature>
<dbReference type="InterPro" id="IPR001789">
    <property type="entry name" value="Sig_transdc_resp-reg_receiver"/>
</dbReference>
<sequence>MPMIVVMEDDAGTRMLVASVLKKDGYIVLTAEDGEQGLKLVEQHRPALIISDVQMPGMNGFQMLAAVRQNPLISATPVILLTSLQERGHMRLGMNTGADDYITKPFRPGELREAAAAQLNKRAMQAALQSMAVGAAVQTALEDQKHKLAKLYEQRLAKELSDRWPAGDGNSGDERFEQATVLFADMLHYAALAEQLSPAELSDLVKRFYGSAGDTVHLFGARYMQFVGEGMLAVFVDSTDTKSVNHGLRAARAALGLVDSAHRMRLFLRTHFAGHELPRFDVSVALHSGAVTLTRLQDPLHDTMAQTLPVGDAVSATMLLQKQAPAHGWAIAASVSMLRGVTGAVRTGGRALIELPGRSAPLDAAELTGLAL</sequence>
<feature type="modified residue" description="4-aspartylphosphate" evidence="2">
    <location>
        <position position="52"/>
    </location>
</feature>
<dbReference type="Gene3D" id="3.40.50.2300">
    <property type="match status" value="1"/>
</dbReference>
<dbReference type="GO" id="GO:0004016">
    <property type="term" value="F:adenylate cyclase activity"/>
    <property type="evidence" value="ECO:0007669"/>
    <property type="project" value="UniProtKB-ARBA"/>
</dbReference>
<dbReference type="PANTHER" id="PTHR44591">
    <property type="entry name" value="STRESS RESPONSE REGULATOR PROTEIN 1"/>
    <property type="match status" value="1"/>
</dbReference>
<evidence type="ECO:0000259" key="4">
    <source>
        <dbReference type="PROSITE" id="PS50125"/>
    </source>
</evidence>
<dbReference type="CDD" id="cd07302">
    <property type="entry name" value="CHD"/>
    <property type="match status" value="1"/>
</dbReference>
<keyword evidence="6" id="KW-1185">Reference proteome</keyword>
<gene>
    <name evidence="5" type="ORF">MMF98_00645</name>
</gene>
<evidence type="ECO:0000256" key="2">
    <source>
        <dbReference type="PROSITE-ProRule" id="PRU00169"/>
    </source>
</evidence>
<protein>
    <submittedName>
        <fullName evidence="5">Response regulator</fullName>
    </submittedName>
</protein>
<dbReference type="AlphaFoldDB" id="A0A9X2AKP0"/>
<evidence type="ECO:0000259" key="3">
    <source>
        <dbReference type="PROSITE" id="PS50110"/>
    </source>
</evidence>
<dbReference type="RefSeq" id="WP_243302951.1">
    <property type="nucleotide sequence ID" value="NZ_JALGBI010000001.1"/>
</dbReference>
<dbReference type="PROSITE" id="PS50110">
    <property type="entry name" value="RESPONSE_REGULATORY"/>
    <property type="match status" value="1"/>
</dbReference>
<name>A0A9X2AKP0_9BURK</name>
<dbReference type="SUPFAM" id="SSF52172">
    <property type="entry name" value="CheY-like"/>
    <property type="match status" value="1"/>
</dbReference>
<dbReference type="InterPro" id="IPR001054">
    <property type="entry name" value="A/G_cyclase"/>
</dbReference>
<dbReference type="InterPro" id="IPR029787">
    <property type="entry name" value="Nucleotide_cyclase"/>
</dbReference>
<dbReference type="InterPro" id="IPR050595">
    <property type="entry name" value="Bact_response_regulator"/>
</dbReference>
<comment type="caution">
    <text evidence="5">The sequence shown here is derived from an EMBL/GenBank/DDBJ whole genome shotgun (WGS) entry which is preliminary data.</text>
</comment>
<dbReference type="GO" id="GO:0009190">
    <property type="term" value="P:cyclic nucleotide biosynthetic process"/>
    <property type="evidence" value="ECO:0007669"/>
    <property type="project" value="InterPro"/>
</dbReference>
<accession>A0A9X2AKP0</accession>
<dbReference type="PROSITE" id="PS50125">
    <property type="entry name" value="GUANYLATE_CYCLASE_2"/>
    <property type="match status" value="1"/>
</dbReference>
<dbReference type="EMBL" id="JALGBI010000001">
    <property type="protein sequence ID" value="MCJ0761703.1"/>
    <property type="molecule type" value="Genomic_DNA"/>
</dbReference>
<evidence type="ECO:0000256" key="1">
    <source>
        <dbReference type="ARBA" id="ARBA00022553"/>
    </source>
</evidence>
<dbReference type="Gene3D" id="3.30.70.1230">
    <property type="entry name" value="Nucleotide cyclase"/>
    <property type="match status" value="1"/>
</dbReference>
<dbReference type="GO" id="GO:0000160">
    <property type="term" value="P:phosphorelay signal transduction system"/>
    <property type="evidence" value="ECO:0007669"/>
    <property type="project" value="InterPro"/>
</dbReference>
<reference evidence="5" key="1">
    <citation type="submission" date="2022-03" db="EMBL/GenBank/DDBJ databases">
        <authorList>
            <person name="Woo C.Y."/>
        </authorList>
    </citation>
    <scope>NUCLEOTIDE SEQUENCE</scope>
    <source>
        <strain evidence="5">CYS-02</strain>
    </source>
</reference>
<dbReference type="SMART" id="SM00448">
    <property type="entry name" value="REC"/>
    <property type="match status" value="1"/>
</dbReference>
<proteinExistence type="predicted"/>